<dbReference type="InterPro" id="IPR027370">
    <property type="entry name" value="Znf-RING_euk"/>
</dbReference>
<feature type="compositionally biased region" description="Polar residues" evidence="8">
    <location>
        <begin position="13"/>
        <end position="25"/>
    </location>
</feature>
<dbReference type="PROSITE" id="PS50082">
    <property type="entry name" value="WD_REPEATS_2"/>
    <property type="match status" value="2"/>
</dbReference>
<reference evidence="10" key="1">
    <citation type="journal article" date="2004" name="Nature">
        <title>Genome duplication in the teleost fish Tetraodon nigroviridis reveals the early vertebrate proto-karyotype.</title>
        <authorList>
            <person name="Jaillon O."/>
            <person name="Aury J.-M."/>
            <person name="Brunet F."/>
            <person name="Petit J.-L."/>
            <person name="Stange-Thomann N."/>
            <person name="Mauceli E."/>
            <person name="Bouneau L."/>
            <person name="Fischer C."/>
            <person name="Ozouf-Costaz C."/>
            <person name="Bernot A."/>
            <person name="Nicaud S."/>
            <person name="Jaffe D."/>
            <person name="Fisher S."/>
            <person name="Lutfalla G."/>
            <person name="Dossat C."/>
            <person name="Segurens B."/>
            <person name="Dasilva C."/>
            <person name="Salanoubat M."/>
            <person name="Levy M."/>
            <person name="Boudet N."/>
            <person name="Castellano S."/>
            <person name="Anthouard V."/>
            <person name="Jubin C."/>
            <person name="Castelli V."/>
            <person name="Katinka M."/>
            <person name="Vacherie B."/>
            <person name="Biemont C."/>
            <person name="Skalli Z."/>
            <person name="Cattolico L."/>
            <person name="Poulain J."/>
            <person name="De Berardinis V."/>
            <person name="Cruaud C."/>
            <person name="Duprat S."/>
            <person name="Brottier P."/>
            <person name="Coutanceau J.-P."/>
            <person name="Gouzy J."/>
            <person name="Parra G."/>
            <person name="Lardier G."/>
            <person name="Chapple C."/>
            <person name="McKernan K.J."/>
            <person name="McEwan P."/>
            <person name="Bosak S."/>
            <person name="Kellis M."/>
            <person name="Volff J.-N."/>
            <person name="Guigo R."/>
            <person name="Zody M.C."/>
            <person name="Mesirov J."/>
            <person name="Lindblad-Toh K."/>
            <person name="Birren B."/>
            <person name="Nusbaum C."/>
            <person name="Kahn D."/>
            <person name="Robinson-Rechavi M."/>
            <person name="Laudet V."/>
            <person name="Schachter V."/>
            <person name="Quetier F."/>
            <person name="Saurin W."/>
            <person name="Scarpelli C."/>
            <person name="Wincker P."/>
            <person name="Lander E.S."/>
            <person name="Weissenbach J."/>
            <person name="Roest Crollius H."/>
        </authorList>
    </citation>
    <scope>NUCLEOTIDE SEQUENCE [LARGE SCALE GENOMIC DNA]</scope>
</reference>
<dbReference type="InterPro" id="IPR013083">
    <property type="entry name" value="Znf_RING/FYVE/PHD"/>
</dbReference>
<feature type="compositionally biased region" description="Low complexity" evidence="8">
    <location>
        <begin position="32"/>
        <end position="41"/>
    </location>
</feature>
<dbReference type="OrthoDB" id="674604at2759"/>
<dbReference type="SUPFAM" id="SSF50978">
    <property type="entry name" value="WD40 repeat-like"/>
    <property type="match status" value="1"/>
</dbReference>
<keyword evidence="1 7" id="KW-0853">WD repeat</keyword>
<feature type="domain" description="RING-type" evidence="9">
    <location>
        <begin position="103"/>
        <end position="136"/>
    </location>
</feature>
<evidence type="ECO:0000256" key="6">
    <source>
        <dbReference type="PROSITE-ProRule" id="PRU00175"/>
    </source>
</evidence>
<accession>Q4S058</accession>
<dbReference type="InterPro" id="IPR001841">
    <property type="entry name" value="Znf_RING"/>
</dbReference>
<dbReference type="SMART" id="SM00320">
    <property type="entry name" value="WD40"/>
    <property type="match status" value="6"/>
</dbReference>
<dbReference type="FunFam" id="2.130.10.10:FF:000067">
    <property type="entry name" value="Putative E3 ubiquitin-protein ligase TRAF7"/>
    <property type="match status" value="1"/>
</dbReference>
<keyword evidence="2" id="KW-0479">Metal-binding</keyword>
<dbReference type="EMBL" id="CAAE01014784">
    <property type="protein sequence ID" value="CAG05974.1"/>
    <property type="molecule type" value="Genomic_DNA"/>
</dbReference>
<feature type="repeat" description="WD" evidence="7">
    <location>
        <begin position="528"/>
        <end position="567"/>
    </location>
</feature>
<dbReference type="PANTHER" id="PTHR19848:SF6">
    <property type="entry name" value="E3 UBIQUITIN-PROTEIN LIGASE TRAF7"/>
    <property type="match status" value="1"/>
</dbReference>
<dbReference type="PANTHER" id="PTHR19848">
    <property type="entry name" value="WD40 REPEAT PROTEIN"/>
    <property type="match status" value="1"/>
</dbReference>
<dbReference type="Gene3D" id="3.30.40.10">
    <property type="entry name" value="Zinc/RING finger domain, C3HC4 (zinc finger)"/>
    <property type="match status" value="2"/>
</dbReference>
<evidence type="ECO:0000256" key="7">
    <source>
        <dbReference type="PROSITE-ProRule" id="PRU00221"/>
    </source>
</evidence>
<dbReference type="InterPro" id="IPR017907">
    <property type="entry name" value="Znf_RING_CS"/>
</dbReference>
<keyword evidence="5" id="KW-0862">Zinc</keyword>
<dbReference type="InterPro" id="IPR015943">
    <property type="entry name" value="WD40/YVTN_repeat-like_dom_sf"/>
</dbReference>
<gene>
    <name evidence="10" type="ORF">GSTENG00026177001</name>
</gene>
<dbReference type="GO" id="GO:0008270">
    <property type="term" value="F:zinc ion binding"/>
    <property type="evidence" value="ECO:0007669"/>
    <property type="project" value="UniProtKB-KW"/>
</dbReference>
<evidence type="ECO:0000256" key="3">
    <source>
        <dbReference type="ARBA" id="ARBA00022737"/>
    </source>
</evidence>
<dbReference type="InterPro" id="IPR036322">
    <property type="entry name" value="WD40_repeat_dom_sf"/>
</dbReference>
<evidence type="ECO:0000256" key="4">
    <source>
        <dbReference type="ARBA" id="ARBA00022771"/>
    </source>
</evidence>
<dbReference type="CDD" id="cd00200">
    <property type="entry name" value="WD40"/>
    <property type="match status" value="1"/>
</dbReference>
<feature type="non-terminal residue" evidence="10">
    <location>
        <position position="730"/>
    </location>
</feature>
<dbReference type="SUPFAM" id="SSF49599">
    <property type="entry name" value="TRAF domain-like"/>
    <property type="match status" value="2"/>
</dbReference>
<keyword evidence="4 6" id="KW-0863">Zinc-finger</keyword>
<feature type="region of interest" description="Disordered" evidence="8">
    <location>
        <begin position="1"/>
        <end position="69"/>
    </location>
</feature>
<dbReference type="Gene3D" id="2.130.10.10">
    <property type="entry name" value="YVTN repeat-like/Quinoprotein amine dehydrogenase"/>
    <property type="match status" value="2"/>
</dbReference>
<organism evidence="10">
    <name type="scientific">Tetraodon nigroviridis</name>
    <name type="common">Spotted green pufferfish</name>
    <name type="synonym">Chelonodon nigroviridis</name>
    <dbReference type="NCBI Taxonomy" id="99883"/>
    <lineage>
        <taxon>Eukaryota</taxon>
        <taxon>Metazoa</taxon>
        <taxon>Chordata</taxon>
        <taxon>Craniata</taxon>
        <taxon>Vertebrata</taxon>
        <taxon>Euteleostomi</taxon>
        <taxon>Actinopterygii</taxon>
        <taxon>Neopterygii</taxon>
        <taxon>Teleostei</taxon>
        <taxon>Neoteleostei</taxon>
        <taxon>Acanthomorphata</taxon>
        <taxon>Eupercaria</taxon>
        <taxon>Tetraodontiformes</taxon>
        <taxon>Tetradontoidea</taxon>
        <taxon>Tetraodontidae</taxon>
        <taxon>Tetraodon</taxon>
    </lineage>
</organism>
<dbReference type="SUPFAM" id="SSF57850">
    <property type="entry name" value="RING/U-box"/>
    <property type="match status" value="1"/>
</dbReference>
<dbReference type="GO" id="GO:0007219">
    <property type="term" value="P:Notch signaling pathway"/>
    <property type="evidence" value="ECO:0007669"/>
    <property type="project" value="TreeGrafter"/>
</dbReference>
<evidence type="ECO:0000256" key="1">
    <source>
        <dbReference type="ARBA" id="ARBA00022574"/>
    </source>
</evidence>
<dbReference type="Pfam" id="PF13445">
    <property type="entry name" value="zf-RING_UBOX"/>
    <property type="match status" value="1"/>
</dbReference>
<feature type="repeat" description="WD" evidence="7">
    <location>
        <begin position="568"/>
        <end position="611"/>
    </location>
</feature>
<dbReference type="GO" id="GO:0005730">
    <property type="term" value="C:nucleolus"/>
    <property type="evidence" value="ECO:0007669"/>
    <property type="project" value="TreeGrafter"/>
</dbReference>
<dbReference type="InterPro" id="IPR001680">
    <property type="entry name" value="WD40_rpt"/>
</dbReference>
<dbReference type="Pfam" id="PF00400">
    <property type="entry name" value="WD40"/>
    <property type="match status" value="3"/>
</dbReference>
<evidence type="ECO:0000259" key="9">
    <source>
        <dbReference type="PROSITE" id="PS50089"/>
    </source>
</evidence>
<dbReference type="FunFam" id="3.30.40.10:FF:000210">
    <property type="entry name" value="E3 ubiquitin-protein ligase TRAF7 isoform X1"/>
    <property type="match status" value="1"/>
</dbReference>
<dbReference type="PROSITE" id="PS50089">
    <property type="entry name" value="ZF_RING_2"/>
    <property type="match status" value="1"/>
</dbReference>
<protein>
    <submittedName>
        <fullName evidence="10">(spotted green pufferfish) hypothetical protein</fullName>
    </submittedName>
</protein>
<dbReference type="GO" id="GO:0000027">
    <property type="term" value="P:ribosomal large subunit assembly"/>
    <property type="evidence" value="ECO:0007669"/>
    <property type="project" value="TreeGrafter"/>
</dbReference>
<proteinExistence type="predicted"/>
<comment type="caution">
    <text evidence="10">The sequence shown here is derived from an EMBL/GenBank/DDBJ whole genome shotgun (WGS) entry which is preliminary data.</text>
</comment>
<sequence length="730" mass="80965">SEMEATFGPTFSAVASGSKEGTTTYKTHRRTPSSSSTLTYSPRDDDDGMPPIGTPRRSDSAISVRSLHSESNMSLRSTFSLHEEEEDTEPQVFAEQPSVKLCCQLCCNVFKDPVITTCGHTFCRRCALTSDKCPVDAAKLTVVVNNIAVAEQIGELFIHCKYGCTATAGGAGGASASASASVVAGKPGAYEVDPLGCPFTIKLSTRKEHEAICDYRPVRCPNNPSCPPLLTMNLEAHLKECEHIKCPHSKYGCTFIGNQDTYETHLEVCKFEGLKEFLQQTDDRYARSSLRCCFYERTQIKYTLLCFRFHEMQLTLAQKDQDIGFLRSMLGKLSEKLDQLEKNLELKFAYDPQQIFKCKGTFVGHQGPVWCLCVYSTGDLLFSGSSDKTIKKQAVQRICRLHHHRQYPPHRHFFKNRPLLFHSRRSCPAALLFVKVWDIQTLQKVNTIRAHDNPVCTLVSSHNMLFSGSLKAIKVWDIVGTELKLKKELTGLNHWVRALVASQNHLYSGSYQTIKIWDIRSLECVHVLQTSGGSVYSIAVTNHHIVCGTYENLIHVWDIESKEQVRTLTGHVGTVYALAVISTPDQTKVFSASYDRSLRVWSMDNMICTQTLLRHQGSVTALAVSRGRLFSGAVDSTVKVAHGSGWSAGFSPLGMLPGCSAPGRSMSSLTTRMSLLPAGCDRILSCVCVLLRCGPAKTAFCAAGPGSAVNMLRRQPFWFLLVFFKKNSNK</sequence>
<name>Q4S058_TETNG</name>
<dbReference type="AlphaFoldDB" id="Q4S058"/>
<reference evidence="10" key="2">
    <citation type="submission" date="2004-02" db="EMBL/GenBank/DDBJ databases">
        <authorList>
            <consortium name="Genoscope"/>
            <consortium name="Whitehead Institute Centre for Genome Research"/>
        </authorList>
    </citation>
    <scope>NUCLEOTIDE SEQUENCE</scope>
</reference>
<evidence type="ECO:0000256" key="5">
    <source>
        <dbReference type="ARBA" id="ARBA00022833"/>
    </source>
</evidence>
<evidence type="ECO:0000313" key="10">
    <source>
        <dbReference type="EMBL" id="CAG05974.1"/>
    </source>
</evidence>
<dbReference type="PROSITE" id="PS00518">
    <property type="entry name" value="ZF_RING_1"/>
    <property type="match status" value="1"/>
</dbReference>
<dbReference type="KEGG" id="tng:GSTEN00026177G001"/>
<evidence type="ECO:0000256" key="8">
    <source>
        <dbReference type="SAM" id="MobiDB-lite"/>
    </source>
</evidence>
<evidence type="ECO:0000256" key="2">
    <source>
        <dbReference type="ARBA" id="ARBA00022723"/>
    </source>
</evidence>
<keyword evidence="3" id="KW-0677">Repeat</keyword>
<dbReference type="SMART" id="SM00184">
    <property type="entry name" value="RING"/>
    <property type="match status" value="1"/>
</dbReference>